<proteinExistence type="predicted"/>
<reference evidence="3" key="2">
    <citation type="submission" date="2020-05" db="UniProtKB">
        <authorList>
            <consortium name="EnsemblMetazoa"/>
        </authorList>
    </citation>
    <scope>IDENTIFICATION</scope>
</reference>
<dbReference type="EnsemblMetazoa" id="ASIC005972-RA">
    <property type="protein sequence ID" value="ASIC005972-PA"/>
    <property type="gene ID" value="ASIC005972"/>
</dbReference>
<dbReference type="AlphaFoldDB" id="A0A084VKV2"/>
<accession>A0A084VKV2</accession>
<dbReference type="EMBL" id="ATLV01014308">
    <property type="status" value="NOT_ANNOTATED_CDS"/>
    <property type="molecule type" value="Genomic_DNA"/>
</dbReference>
<organism evidence="2">
    <name type="scientific">Anopheles sinensis</name>
    <name type="common">Mosquito</name>
    <dbReference type="NCBI Taxonomy" id="74873"/>
    <lineage>
        <taxon>Eukaryota</taxon>
        <taxon>Metazoa</taxon>
        <taxon>Ecdysozoa</taxon>
        <taxon>Arthropoda</taxon>
        <taxon>Hexapoda</taxon>
        <taxon>Insecta</taxon>
        <taxon>Pterygota</taxon>
        <taxon>Neoptera</taxon>
        <taxon>Endopterygota</taxon>
        <taxon>Diptera</taxon>
        <taxon>Nematocera</taxon>
        <taxon>Culicoidea</taxon>
        <taxon>Culicidae</taxon>
        <taxon>Anophelinae</taxon>
        <taxon>Anopheles</taxon>
    </lineage>
</organism>
<sequence>MEQLYGNSLVPMPPQSPQQPHDHQQHPNHASHHPHHHHHLLQVGGSTRSSISSYSDGLGA</sequence>
<feature type="compositionally biased region" description="Low complexity" evidence="1">
    <location>
        <begin position="46"/>
        <end position="60"/>
    </location>
</feature>
<reference evidence="2 4" key="1">
    <citation type="journal article" date="2014" name="BMC Genomics">
        <title>Genome sequence of Anopheles sinensis provides insight into genetics basis of mosquito competence for malaria parasites.</title>
        <authorList>
            <person name="Zhou D."/>
            <person name="Zhang D."/>
            <person name="Ding G."/>
            <person name="Shi L."/>
            <person name="Hou Q."/>
            <person name="Ye Y."/>
            <person name="Xu Y."/>
            <person name="Zhou H."/>
            <person name="Xiong C."/>
            <person name="Li S."/>
            <person name="Yu J."/>
            <person name="Hong S."/>
            <person name="Yu X."/>
            <person name="Zou P."/>
            <person name="Chen C."/>
            <person name="Chang X."/>
            <person name="Wang W."/>
            <person name="Lv Y."/>
            <person name="Sun Y."/>
            <person name="Ma L."/>
            <person name="Shen B."/>
            <person name="Zhu C."/>
        </authorList>
    </citation>
    <scope>NUCLEOTIDE SEQUENCE [LARGE SCALE GENOMIC DNA]</scope>
</reference>
<evidence type="ECO:0000313" key="3">
    <source>
        <dbReference type="EnsemblMetazoa" id="ASIC005972-PA"/>
    </source>
</evidence>
<keyword evidence="4" id="KW-1185">Reference proteome</keyword>
<feature type="region of interest" description="Disordered" evidence="1">
    <location>
        <begin position="1"/>
        <end position="60"/>
    </location>
</feature>
<name>A0A084VKV2_ANOSI</name>
<feature type="compositionally biased region" description="Basic residues" evidence="1">
    <location>
        <begin position="29"/>
        <end position="40"/>
    </location>
</feature>
<dbReference type="VEuPathDB" id="VectorBase:ASIC005972"/>
<gene>
    <name evidence="2" type="ORF">ZHAS_00005972</name>
</gene>
<evidence type="ECO:0000313" key="4">
    <source>
        <dbReference type="Proteomes" id="UP000030765"/>
    </source>
</evidence>
<protein>
    <submittedName>
        <fullName evidence="2 3">Uncharacterized protein</fullName>
    </submittedName>
</protein>
<dbReference type="EMBL" id="KE524956">
    <property type="protein sequence ID" value="KFB38596.1"/>
    <property type="molecule type" value="Genomic_DNA"/>
</dbReference>
<evidence type="ECO:0000313" key="2">
    <source>
        <dbReference type="EMBL" id="KFB38596.1"/>
    </source>
</evidence>
<evidence type="ECO:0000256" key="1">
    <source>
        <dbReference type="SAM" id="MobiDB-lite"/>
    </source>
</evidence>
<dbReference type="Proteomes" id="UP000030765">
    <property type="component" value="Unassembled WGS sequence"/>
</dbReference>